<organism evidence="3 4">
    <name type="scientific">Chromatium okenii</name>
    <dbReference type="NCBI Taxonomy" id="61644"/>
    <lineage>
        <taxon>Bacteria</taxon>
        <taxon>Pseudomonadati</taxon>
        <taxon>Pseudomonadota</taxon>
        <taxon>Gammaproteobacteria</taxon>
        <taxon>Chromatiales</taxon>
        <taxon>Chromatiaceae</taxon>
        <taxon>Chromatium</taxon>
    </lineage>
</organism>
<keyword evidence="4" id="KW-1185">Reference proteome</keyword>
<evidence type="ECO:0000256" key="2">
    <source>
        <dbReference type="SAM" id="Phobius"/>
    </source>
</evidence>
<evidence type="ECO:0000313" key="3">
    <source>
        <dbReference type="EMBL" id="PQJ95048.1"/>
    </source>
</evidence>
<reference evidence="3 4" key="1">
    <citation type="submission" date="2018-01" db="EMBL/GenBank/DDBJ databases">
        <title>The complete genome sequence of Chromatium okenii LaCa, a purple sulfur bacterium with a turbulent life.</title>
        <authorList>
            <person name="Luedin S.M."/>
            <person name="Liechti N."/>
            <person name="Storelli N."/>
            <person name="Danza F."/>
            <person name="Wittwer M."/>
            <person name="Pothier J.F."/>
            <person name="Tonolla M.A."/>
        </authorList>
    </citation>
    <scope>NUCLEOTIDE SEQUENCE [LARGE SCALE GENOMIC DNA]</scope>
    <source>
        <strain evidence="3 4">LaCa</strain>
    </source>
</reference>
<evidence type="ECO:0000256" key="1">
    <source>
        <dbReference type="SAM" id="MobiDB-lite"/>
    </source>
</evidence>
<dbReference type="Proteomes" id="UP000239936">
    <property type="component" value="Unassembled WGS sequence"/>
</dbReference>
<keyword evidence="2" id="KW-0472">Membrane</keyword>
<keyword evidence="2" id="KW-1133">Transmembrane helix</keyword>
<keyword evidence="2" id="KW-0812">Transmembrane</keyword>
<gene>
    <name evidence="3" type="ORF">CXB77_11995</name>
</gene>
<proteinExistence type="predicted"/>
<accession>A0A2S7XNN8</accession>
<name>A0A2S7XNN8_9GAMM</name>
<dbReference type="EMBL" id="PPGH01000037">
    <property type="protein sequence ID" value="PQJ95048.1"/>
    <property type="molecule type" value="Genomic_DNA"/>
</dbReference>
<evidence type="ECO:0000313" key="4">
    <source>
        <dbReference type="Proteomes" id="UP000239936"/>
    </source>
</evidence>
<feature type="transmembrane region" description="Helical" evidence="2">
    <location>
        <begin position="26"/>
        <end position="47"/>
    </location>
</feature>
<feature type="region of interest" description="Disordered" evidence="1">
    <location>
        <begin position="69"/>
        <end position="92"/>
    </location>
</feature>
<sequence length="92" mass="10334">MIAMRDYKTKPQEWPTAKERNPTMRVLVNLISVVVIAAATYFGYQWFSSMPKDNASPIDKNSRIIPLQLPPLKVSPPSPPPSLPINSVNSER</sequence>
<protein>
    <submittedName>
        <fullName evidence="3">Uncharacterized protein</fullName>
    </submittedName>
</protein>
<feature type="compositionally biased region" description="Pro residues" evidence="1">
    <location>
        <begin position="73"/>
        <end position="83"/>
    </location>
</feature>
<comment type="caution">
    <text evidence="3">The sequence shown here is derived from an EMBL/GenBank/DDBJ whole genome shotgun (WGS) entry which is preliminary data.</text>
</comment>
<dbReference type="AlphaFoldDB" id="A0A2S7XNN8"/>